<sequence>MNWDSFKYRNYDYAIGRFMSLDPLAEKYNFQSPYNFSENRVVDSRELEGLEAIRMTGVGGETSLMTRPANSNLQKSASVAFAYFHPIAANSIGSIERGSTNISSVSGRIARHMTDNGNMSGGIGSESNAFRHSLWSATMSTRFGEEIATQAGNAHEGAKIFTSLSIDFNEPLVQNADYADSVVDLLNNEIGRQISEGIGNEFTSQTDIAKEVLNVQRTKGLWEVSTDKNGNISISRKKISEKQYNASMQILNNLDRNGFSDEDKTNLENN</sequence>
<evidence type="ECO:0000259" key="1">
    <source>
        <dbReference type="Pfam" id="PF22322"/>
    </source>
</evidence>
<reference evidence="2 3" key="1">
    <citation type="journal article" date="2009" name="Appl. Environ. Microbiol.">
        <title>Novel features of the polysaccharide-digesting gliding bacterium Flavobacterium johnsoniae as revealed by genome sequence analysis.</title>
        <authorList>
            <person name="McBride M.J."/>
            <person name="Xie G."/>
            <person name="Martens E.C."/>
            <person name="Lapidus A."/>
            <person name="Henrissat B."/>
            <person name="Rhodes R.G."/>
            <person name="Goltsman E."/>
            <person name="Wang W."/>
            <person name="Xu J."/>
            <person name="Hunnicutt D.W."/>
            <person name="Staroscik A.M."/>
            <person name="Hoover T.R."/>
            <person name="Cheng Y.Q."/>
            <person name="Stein J.L."/>
        </authorList>
    </citation>
    <scope>NUCLEOTIDE SEQUENCE [LARGE SCALE GENOMIC DNA]</scope>
    <source>
        <strain evidence="3">ATCC 17061 / DSM 2064 / JCM 8514 / BCRC 14874 / CCUG 350202 / NBRC 14942 / NCIMB 11054 / UW101</strain>
    </source>
</reference>
<dbReference type="Pfam" id="PF22322">
    <property type="entry name" value="DUF6973"/>
    <property type="match status" value="1"/>
</dbReference>
<dbReference type="RefSeq" id="WP_012025687.1">
    <property type="nucleotide sequence ID" value="NC_009441.1"/>
</dbReference>
<organism evidence="2 3">
    <name type="scientific">Flavobacterium johnsoniae (strain ATCC 17061 / DSM 2064 / JCM 8514 / BCRC 14874 / CCUG 350202 / NBRC 14942 / NCIMB 11054 / UW101)</name>
    <name type="common">Cytophaga johnsonae</name>
    <dbReference type="NCBI Taxonomy" id="376686"/>
    <lineage>
        <taxon>Bacteria</taxon>
        <taxon>Pseudomonadati</taxon>
        <taxon>Bacteroidota</taxon>
        <taxon>Flavobacteriia</taxon>
        <taxon>Flavobacteriales</taxon>
        <taxon>Flavobacteriaceae</taxon>
        <taxon>Flavobacterium</taxon>
    </lineage>
</organism>
<dbReference type="eggNOG" id="COG3209">
    <property type="taxonomic scope" value="Bacteria"/>
</dbReference>
<protein>
    <recommendedName>
        <fullName evidence="1">DUF6973 domain-containing protein</fullName>
    </recommendedName>
</protein>
<dbReference type="EMBL" id="CP000685">
    <property type="protein sequence ID" value="ABQ06720.1"/>
    <property type="molecule type" value="Genomic_DNA"/>
</dbReference>
<dbReference type="GeneID" id="301552742"/>
<keyword evidence="3" id="KW-1185">Reference proteome</keyword>
<accession>A5FDK6</accession>
<dbReference type="Gene3D" id="2.180.10.10">
    <property type="entry name" value="RHS repeat-associated core"/>
    <property type="match status" value="1"/>
</dbReference>
<evidence type="ECO:0000313" key="2">
    <source>
        <dbReference type="EMBL" id="ABQ06720.1"/>
    </source>
</evidence>
<name>A5FDK6_FLAJ1</name>
<dbReference type="InterPro" id="IPR054246">
    <property type="entry name" value="DUF6973"/>
</dbReference>
<proteinExistence type="predicted"/>
<dbReference type="KEGG" id="fjo:Fjoh_3706"/>
<dbReference type="Proteomes" id="UP000006694">
    <property type="component" value="Chromosome"/>
</dbReference>
<dbReference type="STRING" id="376686.Fjoh_3706"/>
<dbReference type="eggNOG" id="COG3210">
    <property type="taxonomic scope" value="Bacteria"/>
</dbReference>
<evidence type="ECO:0000313" key="3">
    <source>
        <dbReference type="Proteomes" id="UP000006694"/>
    </source>
</evidence>
<dbReference type="AlphaFoldDB" id="A5FDK6"/>
<feature type="domain" description="DUF6973" evidence="1">
    <location>
        <begin position="123"/>
        <end position="213"/>
    </location>
</feature>
<gene>
    <name evidence="2" type="ordered locus">Fjoh_3706</name>
</gene>
<dbReference type="HOGENOM" id="CLU_1029551_0_0_10"/>